<keyword evidence="4" id="KW-1185">Reference proteome</keyword>
<dbReference type="OrthoDB" id="9803333at2"/>
<dbReference type="InterPro" id="IPR020904">
    <property type="entry name" value="Sc_DH/Rdtase_CS"/>
</dbReference>
<comment type="similarity">
    <text evidence="1">Belongs to the short-chain dehydrogenases/reductases (SDR) family.</text>
</comment>
<dbReference type="EMBL" id="RXPE01000019">
    <property type="protein sequence ID" value="RTR26009.1"/>
    <property type="molecule type" value="Genomic_DNA"/>
</dbReference>
<name>A0A3S0JP20_9DEIO</name>
<dbReference type="PRINTS" id="PR00081">
    <property type="entry name" value="GDHRDH"/>
</dbReference>
<dbReference type="Gene3D" id="3.40.50.720">
    <property type="entry name" value="NAD(P)-binding Rossmann-like Domain"/>
    <property type="match status" value="1"/>
</dbReference>
<evidence type="ECO:0000256" key="1">
    <source>
        <dbReference type="ARBA" id="ARBA00006484"/>
    </source>
</evidence>
<gene>
    <name evidence="3" type="ORF">EJ104_09150</name>
</gene>
<evidence type="ECO:0000313" key="4">
    <source>
        <dbReference type="Proteomes" id="UP000277766"/>
    </source>
</evidence>
<keyword evidence="2" id="KW-0560">Oxidoreductase</keyword>
<accession>A0A3S0JP20</accession>
<dbReference type="SUPFAM" id="SSF51735">
    <property type="entry name" value="NAD(P)-binding Rossmann-fold domains"/>
    <property type="match status" value="1"/>
</dbReference>
<dbReference type="RefSeq" id="WP_126352424.1">
    <property type="nucleotide sequence ID" value="NZ_RXPE01000019.1"/>
</dbReference>
<dbReference type="PANTHER" id="PTHR43639">
    <property type="entry name" value="OXIDOREDUCTASE, SHORT-CHAIN DEHYDROGENASE/REDUCTASE FAMILY (AFU_ORTHOLOGUE AFUA_5G02870)"/>
    <property type="match status" value="1"/>
</dbReference>
<organism evidence="3 4">
    <name type="scientific">Deinococcus radiophilus</name>
    <dbReference type="NCBI Taxonomy" id="32062"/>
    <lineage>
        <taxon>Bacteria</taxon>
        <taxon>Thermotogati</taxon>
        <taxon>Deinococcota</taxon>
        <taxon>Deinococci</taxon>
        <taxon>Deinococcales</taxon>
        <taxon>Deinococcaceae</taxon>
        <taxon>Deinococcus</taxon>
    </lineage>
</organism>
<dbReference type="Pfam" id="PF13561">
    <property type="entry name" value="adh_short_C2"/>
    <property type="match status" value="1"/>
</dbReference>
<dbReference type="InterPro" id="IPR002347">
    <property type="entry name" value="SDR_fam"/>
</dbReference>
<evidence type="ECO:0000256" key="2">
    <source>
        <dbReference type="ARBA" id="ARBA00023002"/>
    </source>
</evidence>
<dbReference type="InterPro" id="IPR036291">
    <property type="entry name" value="NAD(P)-bd_dom_sf"/>
</dbReference>
<comment type="caution">
    <text evidence="3">The sequence shown here is derived from an EMBL/GenBank/DDBJ whole genome shotgun (WGS) entry which is preliminary data.</text>
</comment>
<proteinExistence type="inferred from homology"/>
<evidence type="ECO:0000313" key="3">
    <source>
        <dbReference type="EMBL" id="RTR26009.1"/>
    </source>
</evidence>
<dbReference type="Proteomes" id="UP000277766">
    <property type="component" value="Unassembled WGS sequence"/>
</dbReference>
<dbReference type="PROSITE" id="PS00061">
    <property type="entry name" value="ADH_SHORT"/>
    <property type="match status" value="1"/>
</dbReference>
<dbReference type="GO" id="GO:0016491">
    <property type="term" value="F:oxidoreductase activity"/>
    <property type="evidence" value="ECO:0007669"/>
    <property type="project" value="UniProtKB-KW"/>
</dbReference>
<dbReference type="PANTHER" id="PTHR43639:SF1">
    <property type="entry name" value="SHORT-CHAIN DEHYDROGENASE_REDUCTASE FAMILY PROTEIN"/>
    <property type="match status" value="1"/>
</dbReference>
<dbReference type="PRINTS" id="PR00080">
    <property type="entry name" value="SDRFAMILY"/>
</dbReference>
<reference evidence="3 4" key="1">
    <citation type="submission" date="2018-12" db="EMBL/GenBank/DDBJ databases">
        <title>Deinococcus radiophilus ATCC 27603 genome sequencing and assembly.</title>
        <authorList>
            <person name="Maclea K.S."/>
            <person name="Maynard C.R."/>
        </authorList>
    </citation>
    <scope>NUCLEOTIDE SEQUENCE [LARGE SCALE GENOMIC DNA]</scope>
    <source>
        <strain evidence="3 4">ATCC 27603</strain>
    </source>
</reference>
<dbReference type="FunFam" id="3.40.50.720:FF:000084">
    <property type="entry name" value="Short-chain dehydrogenase reductase"/>
    <property type="match status" value="1"/>
</dbReference>
<protein>
    <submittedName>
        <fullName evidence="3">SDR family oxidoreductase</fullName>
    </submittedName>
</protein>
<dbReference type="AlphaFoldDB" id="A0A3S0JP20"/>
<sequence length="253" mass="25363">MTPPQLALTFSQGGALVTGAASGIGRATAQLLAAAGVPTVAADCQPVVAGPNLFPLHLDLGQPQTLAAAWQAAQATSPQPLRYLVNVAGILRSGSGAQVSEADWTELITVNATGPLRLSQLAGAALAAHGGGVIVTVTSNAAHMPRTGIGAYGASKAALHTLMGSLALELAPAGVRVCTVSPGSTATPMQAAMQVPPQQVIAGQASDFRLGIPLGRLANPEDVAHSILFLLSDQARHLTLCDLRVDGGASLGL</sequence>